<comment type="caution">
    <text evidence="2">The sequence shown here is derived from an EMBL/GenBank/DDBJ whole genome shotgun (WGS) entry which is preliminary data.</text>
</comment>
<reference evidence="3" key="1">
    <citation type="submission" date="2024-04" db="EMBL/GenBank/DDBJ databases">
        <title>Salinicola lusitanus LLJ914,a marine bacterium isolated from the Okinawa Trough.</title>
        <authorList>
            <person name="Li J."/>
        </authorList>
    </citation>
    <scope>NUCLEOTIDE SEQUENCE [LARGE SCALE GENOMIC DNA]</scope>
</reference>
<organism evidence="2 3">
    <name type="scientific">Mugilogobius chulae</name>
    <name type="common">yellowstripe goby</name>
    <dbReference type="NCBI Taxonomy" id="88201"/>
    <lineage>
        <taxon>Eukaryota</taxon>
        <taxon>Metazoa</taxon>
        <taxon>Chordata</taxon>
        <taxon>Craniata</taxon>
        <taxon>Vertebrata</taxon>
        <taxon>Euteleostomi</taxon>
        <taxon>Actinopterygii</taxon>
        <taxon>Neopterygii</taxon>
        <taxon>Teleostei</taxon>
        <taxon>Neoteleostei</taxon>
        <taxon>Acanthomorphata</taxon>
        <taxon>Gobiaria</taxon>
        <taxon>Gobiiformes</taxon>
        <taxon>Gobioidei</taxon>
        <taxon>Gobiidae</taxon>
        <taxon>Gobionellinae</taxon>
        <taxon>Mugilogobius</taxon>
    </lineage>
</organism>
<evidence type="ECO:0000313" key="3">
    <source>
        <dbReference type="Proteomes" id="UP001460270"/>
    </source>
</evidence>
<proteinExistence type="predicted"/>
<protein>
    <submittedName>
        <fullName evidence="2">Uncharacterized protein</fullName>
    </submittedName>
</protein>
<keyword evidence="3" id="KW-1185">Reference proteome</keyword>
<feature type="compositionally biased region" description="Polar residues" evidence="1">
    <location>
        <begin position="120"/>
        <end position="142"/>
    </location>
</feature>
<evidence type="ECO:0000313" key="2">
    <source>
        <dbReference type="EMBL" id="KAK7899623.1"/>
    </source>
</evidence>
<feature type="compositionally biased region" description="Basic and acidic residues" evidence="1">
    <location>
        <begin position="1"/>
        <end position="10"/>
    </location>
</feature>
<feature type="compositionally biased region" description="Basic and acidic residues" evidence="1">
    <location>
        <begin position="145"/>
        <end position="181"/>
    </location>
</feature>
<dbReference type="Proteomes" id="UP001460270">
    <property type="component" value="Unassembled WGS sequence"/>
</dbReference>
<gene>
    <name evidence="2" type="ORF">WMY93_020476</name>
</gene>
<accession>A0AAW0NIC5</accession>
<evidence type="ECO:0000256" key="1">
    <source>
        <dbReference type="SAM" id="MobiDB-lite"/>
    </source>
</evidence>
<feature type="region of interest" description="Disordered" evidence="1">
    <location>
        <begin position="117"/>
        <end position="206"/>
    </location>
</feature>
<dbReference type="EMBL" id="JBBPFD010000014">
    <property type="protein sequence ID" value="KAK7899623.1"/>
    <property type="molecule type" value="Genomic_DNA"/>
</dbReference>
<sequence>MEREVVRQEQRVPPGRLPLHSRPSGGYPPRTPSPRVPPQQGSPRRAPRRVQPQSPLLEHCRTRRTSCSLQGLVAKSSLYSRHLDHRACVGLLERPLPGLRAPWAQCGAADSLRSHHNRFTPLSSLPAQNKSLQAQTSISSPGSEEDIRPAQSPDKDKRTPEQVLKQDPDKRTPEQVPKQDPDPPPEQKLVHASGAAQSRSDPGWTWTVGQNMFTAQWVKQKQQYRSTRPW</sequence>
<name>A0AAW0NIC5_9GOBI</name>
<feature type="region of interest" description="Disordered" evidence="1">
    <location>
        <begin position="1"/>
        <end position="56"/>
    </location>
</feature>
<dbReference type="AlphaFoldDB" id="A0AAW0NIC5"/>